<sequence length="478" mass="52563">MSETAGLEKLRPCGRYEVFSTARHHLGYFKNVACAATYTATSVLKHGVLEGIVLRALHRVIARHPILSAITLNEDKQHPEVYFAHLPSIDLKRCVEFIERQSELVPGDKDEELELVLQNQHRINFREDIGSKPFWRLVILHHPGDHSTFTAVWFFHHALGDGGCGPIFHRSLLSALDTSCSVDAVDPVVVIPATPILPKFEDLHQHPISWAFFLRAILGSVLPSVFAPRAPKLWTGPSATAPTPLPGTKVQLLPLSEATTKYLLKLSRENRTTMQATLECCIATALFSVLPAETYDTVKASGPISLRSLVRHEGQPVGDDEFLLALAEYTHMHDRASHPLSSDKFPWEEARAVRSTIQTEIAKKGADNVVSLLRYVSDMHSYFTEKIGQERSVSFELSNLGLVKVDAGAARGWKLGRCVFSQSPQITGPPIVCSAVTGGDGCCVLTFGWLEGVVEDEMARAVVEGVERQIQGLVGGSN</sequence>
<dbReference type="InterPro" id="IPR010828">
    <property type="entry name" value="Atf2/Sli1-like"/>
</dbReference>
<evidence type="ECO:0008006" key="3">
    <source>
        <dbReference type="Google" id="ProtNLM"/>
    </source>
</evidence>
<name>A0A9P6KS72_9PLEO</name>
<dbReference type="SUPFAM" id="SSF52777">
    <property type="entry name" value="CoA-dependent acyltransferases"/>
    <property type="match status" value="1"/>
</dbReference>
<dbReference type="EMBL" id="WJXW01000004">
    <property type="protein sequence ID" value="KAF9737528.1"/>
    <property type="molecule type" value="Genomic_DNA"/>
</dbReference>
<dbReference type="Pfam" id="PF07247">
    <property type="entry name" value="AATase"/>
    <property type="match status" value="1"/>
</dbReference>
<protein>
    <recommendedName>
        <fullName evidence="3">Alcohol acetyltransferase</fullName>
    </recommendedName>
</protein>
<dbReference type="OrthoDB" id="2150604at2759"/>
<evidence type="ECO:0000313" key="2">
    <source>
        <dbReference type="Proteomes" id="UP000756921"/>
    </source>
</evidence>
<dbReference type="Gene3D" id="3.30.559.30">
    <property type="entry name" value="Nonribosomal peptide synthetase, condensation domain"/>
    <property type="match status" value="1"/>
</dbReference>
<organism evidence="1 2">
    <name type="scientific">Paraphaeosphaeria minitans</name>
    <dbReference type="NCBI Taxonomy" id="565426"/>
    <lineage>
        <taxon>Eukaryota</taxon>
        <taxon>Fungi</taxon>
        <taxon>Dikarya</taxon>
        <taxon>Ascomycota</taxon>
        <taxon>Pezizomycotina</taxon>
        <taxon>Dothideomycetes</taxon>
        <taxon>Pleosporomycetidae</taxon>
        <taxon>Pleosporales</taxon>
        <taxon>Massarineae</taxon>
        <taxon>Didymosphaeriaceae</taxon>
        <taxon>Paraphaeosphaeria</taxon>
    </lineage>
</organism>
<comment type="caution">
    <text evidence="1">The sequence shown here is derived from an EMBL/GenBank/DDBJ whole genome shotgun (WGS) entry which is preliminary data.</text>
</comment>
<gene>
    <name evidence="1" type="ORF">PMIN01_05307</name>
</gene>
<proteinExistence type="predicted"/>
<reference evidence="1" key="1">
    <citation type="journal article" date="2020" name="Mol. Plant Microbe Interact.">
        <title>Genome Sequence of the Biocontrol Agent Coniothyrium minitans strain Conio (IMI 134523).</title>
        <authorList>
            <person name="Patel D."/>
            <person name="Shittu T.A."/>
            <person name="Baroncelli R."/>
            <person name="Muthumeenakshi S."/>
            <person name="Osborne T.H."/>
            <person name="Janganan T.K."/>
            <person name="Sreenivasaprasad S."/>
        </authorList>
    </citation>
    <scope>NUCLEOTIDE SEQUENCE</scope>
    <source>
        <strain evidence="1">Conio</strain>
    </source>
</reference>
<dbReference type="Gene3D" id="3.30.559.10">
    <property type="entry name" value="Chloramphenicol acetyltransferase-like domain"/>
    <property type="match status" value="1"/>
</dbReference>
<dbReference type="PANTHER" id="PTHR28037:SF1">
    <property type="entry name" value="ALCOHOL O-ACETYLTRANSFERASE 1-RELATED"/>
    <property type="match status" value="1"/>
</dbReference>
<dbReference type="PANTHER" id="PTHR28037">
    <property type="entry name" value="ALCOHOL O-ACETYLTRANSFERASE 1-RELATED"/>
    <property type="match status" value="1"/>
</dbReference>
<keyword evidence="2" id="KW-1185">Reference proteome</keyword>
<dbReference type="InterPro" id="IPR023213">
    <property type="entry name" value="CAT-like_dom_sf"/>
</dbReference>
<dbReference type="AlphaFoldDB" id="A0A9P6KS72"/>
<dbReference type="GO" id="GO:0008080">
    <property type="term" value="F:N-acetyltransferase activity"/>
    <property type="evidence" value="ECO:0007669"/>
    <property type="project" value="TreeGrafter"/>
</dbReference>
<dbReference type="InterPro" id="IPR052058">
    <property type="entry name" value="Alcohol_O-acetyltransferase"/>
</dbReference>
<evidence type="ECO:0000313" key="1">
    <source>
        <dbReference type="EMBL" id="KAF9737528.1"/>
    </source>
</evidence>
<accession>A0A9P6KS72</accession>
<dbReference type="Proteomes" id="UP000756921">
    <property type="component" value="Unassembled WGS sequence"/>
</dbReference>